<keyword evidence="3" id="KW-0804">Transcription</keyword>
<dbReference type="Proteomes" id="UP000279271">
    <property type="component" value="Unassembled WGS sequence"/>
</dbReference>
<sequence length="272" mass="29231">MDGRYAQFHAGQGVLPGYGGLPNNMQGLQGLQGAATAGYGLQGQLQGGRCVSGMPGMNAPVQGNQRMAGLGLNPGLAMGLGQNPRVNMAGAQQAQHAAHTQYGMAQRAQQGAPQQLGGLGGGLGGRMGGVQRHPPSPTSHQTPACYQHNPLRLSQAYFSKFQPDTLFYVFYGMPGEDAQVLAAEELTNRCLVFGCDGVLGWYFHKELQAWLTMVPGTDPTQKTDRFERGAFFVFEPATWEVTRKDNFVVHFEHLERAPPLPGRPQPGLQARA</sequence>
<dbReference type="Gene3D" id="2.30.30.1020">
    <property type="entry name" value="CCR4-NOT complex subunit 2/3/5, C-terminal domain"/>
    <property type="match status" value="1"/>
</dbReference>
<organism evidence="5 6">
    <name type="scientific">Auxenochlorella protothecoides</name>
    <name type="common">Green microalga</name>
    <name type="synonym">Chlorella protothecoides</name>
    <dbReference type="NCBI Taxonomy" id="3075"/>
    <lineage>
        <taxon>Eukaryota</taxon>
        <taxon>Viridiplantae</taxon>
        <taxon>Chlorophyta</taxon>
        <taxon>core chlorophytes</taxon>
        <taxon>Trebouxiophyceae</taxon>
        <taxon>Chlorellales</taxon>
        <taxon>Chlorellaceae</taxon>
        <taxon>Auxenochlorella</taxon>
    </lineage>
</organism>
<protein>
    <recommendedName>
        <fullName evidence="4">NOT2/NOT3/NOT5 C-terminal domain-containing protein</fullName>
    </recommendedName>
</protein>
<dbReference type="GO" id="GO:0030015">
    <property type="term" value="C:CCR4-NOT core complex"/>
    <property type="evidence" value="ECO:0007669"/>
    <property type="project" value="InterPro"/>
</dbReference>
<accession>A0A3M7KU63</accession>
<evidence type="ECO:0000313" key="6">
    <source>
        <dbReference type="Proteomes" id="UP000279271"/>
    </source>
</evidence>
<proteinExistence type="inferred from homology"/>
<dbReference type="GO" id="GO:0006355">
    <property type="term" value="P:regulation of DNA-templated transcription"/>
    <property type="evidence" value="ECO:0007669"/>
    <property type="project" value="InterPro"/>
</dbReference>
<evidence type="ECO:0000256" key="1">
    <source>
        <dbReference type="ARBA" id="ARBA00007682"/>
    </source>
</evidence>
<dbReference type="EMBL" id="QOKY01000184">
    <property type="protein sequence ID" value="RMZ54073.1"/>
    <property type="molecule type" value="Genomic_DNA"/>
</dbReference>
<name>A0A3M7KU63_AUXPR</name>
<dbReference type="InterPro" id="IPR038635">
    <property type="entry name" value="CCR4-NOT_su2/3/5_C_sf"/>
</dbReference>
<dbReference type="InterPro" id="IPR040168">
    <property type="entry name" value="Not2/3/5"/>
</dbReference>
<dbReference type="InterPro" id="IPR007282">
    <property type="entry name" value="NOT2/3/5_C"/>
</dbReference>
<keyword evidence="2" id="KW-0805">Transcription regulation</keyword>
<comment type="similarity">
    <text evidence="1">Belongs to the CNOT2/3/5 family.</text>
</comment>
<evidence type="ECO:0000256" key="2">
    <source>
        <dbReference type="ARBA" id="ARBA00023015"/>
    </source>
</evidence>
<comment type="caution">
    <text evidence="5">The sequence shown here is derived from an EMBL/GenBank/DDBJ whole genome shotgun (WGS) entry which is preliminary data.</text>
</comment>
<reference evidence="6" key="1">
    <citation type="journal article" date="2018" name="Algal Res.">
        <title>Characterization of plant carbon substrate utilization by Auxenochlorella protothecoides.</title>
        <authorList>
            <person name="Vogler B.W."/>
            <person name="Starkenburg S.R."/>
            <person name="Sudasinghe N."/>
            <person name="Schambach J.Y."/>
            <person name="Rollin J.A."/>
            <person name="Pattathil S."/>
            <person name="Barry A.N."/>
        </authorList>
    </citation>
    <scope>NUCLEOTIDE SEQUENCE [LARGE SCALE GENOMIC DNA]</scope>
    <source>
        <strain evidence="6">UTEX 25</strain>
    </source>
</reference>
<evidence type="ECO:0000313" key="5">
    <source>
        <dbReference type="EMBL" id="RMZ54073.1"/>
    </source>
</evidence>
<feature type="domain" description="NOT2/NOT3/NOT5 C-terminal" evidence="4">
    <location>
        <begin position="138"/>
        <end position="254"/>
    </location>
</feature>
<gene>
    <name evidence="5" type="ORF">APUTEX25_002650</name>
</gene>
<dbReference type="PANTHER" id="PTHR23326">
    <property type="entry name" value="CCR4 NOT-RELATED"/>
    <property type="match status" value="1"/>
</dbReference>
<dbReference type="Pfam" id="PF04153">
    <property type="entry name" value="NOT2_3_5_C"/>
    <property type="match status" value="1"/>
</dbReference>
<evidence type="ECO:0000259" key="4">
    <source>
        <dbReference type="Pfam" id="PF04153"/>
    </source>
</evidence>
<dbReference type="AlphaFoldDB" id="A0A3M7KU63"/>
<evidence type="ECO:0000256" key="3">
    <source>
        <dbReference type="ARBA" id="ARBA00023163"/>
    </source>
</evidence>